<comment type="catalytic activity">
    <reaction evidence="7 10">
        <text>lipid IVA (E. coli) + CMP-3-deoxy-beta-D-manno-octulosonate = alpha-Kdo-(2-&gt;6)-lipid IVA (E. coli) + CMP + H(+)</text>
        <dbReference type="Rhea" id="RHEA:28066"/>
        <dbReference type="ChEBI" id="CHEBI:15378"/>
        <dbReference type="ChEBI" id="CHEBI:58603"/>
        <dbReference type="ChEBI" id="CHEBI:60364"/>
        <dbReference type="ChEBI" id="CHEBI:60377"/>
        <dbReference type="ChEBI" id="CHEBI:85987"/>
        <dbReference type="EC" id="2.4.99.12"/>
    </reaction>
</comment>
<reference evidence="12 13" key="1">
    <citation type="journal article" date="2010" name="J. Bacteriol.">
        <title>Genome sequences of Oceanicola granulosus HTCC2516(T) and Oceanicola batsensis HTCC2597(TDelta).</title>
        <authorList>
            <person name="Thrash J.C."/>
            <person name="Cho J.C."/>
            <person name="Vergin K.L."/>
            <person name="Giovannoni S.J."/>
        </authorList>
    </citation>
    <scope>NUCLEOTIDE SEQUENCE [LARGE SCALE GENOMIC DNA]</scope>
    <source>
        <strain evidence="13">ATCC BAA-861 / DSM 15982 / KCTC 12143 / HTCC2516</strain>
    </source>
</reference>
<dbReference type="GO" id="GO:0005886">
    <property type="term" value="C:plasma membrane"/>
    <property type="evidence" value="ECO:0007669"/>
    <property type="project" value="UniProtKB-SubCell"/>
</dbReference>
<dbReference type="eggNOG" id="COG1519">
    <property type="taxonomic scope" value="Bacteria"/>
</dbReference>
<protein>
    <recommendedName>
        <fullName evidence="4 10">3-deoxy-D-manno-octulosonic acid transferase</fullName>
        <shortName evidence="10">Kdo transferase</shortName>
        <ecNumber evidence="3 10">2.4.99.12</ecNumber>
    </recommendedName>
    <alternativeName>
        <fullName evidence="6 10">Lipid IV(A) 3-deoxy-D-manno-octulosonic acid transferase</fullName>
    </alternativeName>
</protein>
<keyword evidence="13" id="KW-1185">Reference proteome</keyword>
<proteinExistence type="inferred from homology"/>
<dbReference type="HOGENOM" id="CLU_036146_2_0_5"/>
<evidence type="ECO:0000256" key="5">
    <source>
        <dbReference type="ARBA" id="ARBA00022679"/>
    </source>
</evidence>
<keyword evidence="10" id="KW-0448">Lipopolysaccharide biosynthesis</keyword>
<evidence type="ECO:0000256" key="3">
    <source>
        <dbReference type="ARBA" id="ARBA00012621"/>
    </source>
</evidence>
<dbReference type="RefSeq" id="WP_007256675.1">
    <property type="nucleotide sequence ID" value="NZ_CH724108.1"/>
</dbReference>
<feature type="site" description="Transition state stabilizer" evidence="9">
    <location>
        <position position="201"/>
    </location>
</feature>
<evidence type="ECO:0000256" key="9">
    <source>
        <dbReference type="PIRSR" id="PIRSR639901-2"/>
    </source>
</evidence>
<dbReference type="STRING" id="314256.OG2516_15804"/>
<feature type="domain" description="3-deoxy-D-manno-octulosonic-acid transferase N-terminal" evidence="11">
    <location>
        <begin position="39"/>
        <end position="196"/>
    </location>
</feature>
<evidence type="ECO:0000256" key="2">
    <source>
        <dbReference type="ARBA" id="ARBA00004713"/>
    </source>
</evidence>
<evidence type="ECO:0000313" key="12">
    <source>
        <dbReference type="EMBL" id="EAR50167.1"/>
    </source>
</evidence>
<dbReference type="GO" id="GO:0009244">
    <property type="term" value="P:lipopolysaccharide core region biosynthetic process"/>
    <property type="evidence" value="ECO:0007669"/>
    <property type="project" value="UniProtKB-UniRule"/>
</dbReference>
<dbReference type="InterPro" id="IPR039901">
    <property type="entry name" value="Kdotransferase"/>
</dbReference>
<dbReference type="InterPro" id="IPR007507">
    <property type="entry name" value="Glycos_transf_N"/>
</dbReference>
<keyword evidence="10" id="KW-1003">Cell membrane</keyword>
<dbReference type="OrthoDB" id="9789797at2"/>
<evidence type="ECO:0000313" key="13">
    <source>
        <dbReference type="Proteomes" id="UP000003635"/>
    </source>
</evidence>
<feature type="site" description="Transition state stabilizer" evidence="9">
    <location>
        <position position="123"/>
    </location>
</feature>
<sequence>MRLYRILISLALPLLIVSTLFRVLTRREDFAALRDRLFGHTPAQNAIWVHGASNGELASARTLLTALLAEPGVRLLVTANTATGRDLVRGWKLPRTEVRVAPFDLRWVQTPILANVKALILLENELWPNRIALAHRAGVPVLMVGARMSEQSTERWARRPALMAKLLNDVALLAPQDPDSGARFRKLGAPRSAITGPVQLKSLYRPEGQRDDRLTFSRPFTVLAASTHPGEEEIVLAAFELARAEVADLRLILAPRHPRRAGEIAQLAARLGIPAALRSSKNPPQKPLYIADTMGELELFYRAAGVGFVGGSLVGAGGHTPYEPAALGCAILHGPHVANFAAEYRALDSAGGALEVRDAETLAAGWLAHRAKSPMPEVAKGVLRPQDAEKLLARIVDIVSPAPRGGR</sequence>
<keyword evidence="5 10" id="KW-0808">Transferase</keyword>
<dbReference type="AlphaFoldDB" id="Q2CBV3"/>
<dbReference type="Proteomes" id="UP000003635">
    <property type="component" value="Unassembled WGS sequence"/>
</dbReference>
<evidence type="ECO:0000256" key="10">
    <source>
        <dbReference type="RuleBase" id="RU365103"/>
    </source>
</evidence>
<dbReference type="Gene3D" id="3.40.50.11720">
    <property type="entry name" value="3-Deoxy-D-manno-octulosonic-acid transferase, N-terminal domain"/>
    <property type="match status" value="1"/>
</dbReference>
<dbReference type="EMBL" id="AAOT01000035">
    <property type="protein sequence ID" value="EAR50167.1"/>
    <property type="molecule type" value="Genomic_DNA"/>
</dbReference>
<name>Q2CBV3_OCEGH</name>
<dbReference type="PANTHER" id="PTHR42755:SF1">
    <property type="entry name" value="3-DEOXY-D-MANNO-OCTULOSONIC ACID TRANSFERASE, MITOCHONDRIAL-RELATED"/>
    <property type="match status" value="1"/>
</dbReference>
<dbReference type="GO" id="GO:0043842">
    <property type="term" value="F:Kdo transferase activity"/>
    <property type="evidence" value="ECO:0007669"/>
    <property type="project" value="UniProtKB-EC"/>
</dbReference>
<dbReference type="Gene3D" id="3.40.50.2000">
    <property type="entry name" value="Glycogen Phosphorylase B"/>
    <property type="match status" value="1"/>
</dbReference>
<dbReference type="PANTHER" id="PTHR42755">
    <property type="entry name" value="3-DEOXY-MANNO-OCTULOSONATE CYTIDYLYLTRANSFERASE"/>
    <property type="match status" value="1"/>
</dbReference>
<comment type="pathway">
    <text evidence="2 10">Bacterial outer membrane biogenesis; LPS core biosynthesis.</text>
</comment>
<comment type="caution">
    <text evidence="12">The sequence shown here is derived from an EMBL/GenBank/DDBJ whole genome shotgun (WGS) entry which is preliminary data.</text>
</comment>
<comment type="similarity">
    <text evidence="10">Belongs to the glycosyltransferase group 1 family.</text>
</comment>
<dbReference type="EC" id="2.4.99.12" evidence="3 10"/>
<dbReference type="GO" id="GO:0009245">
    <property type="term" value="P:lipid A biosynthetic process"/>
    <property type="evidence" value="ECO:0007669"/>
    <property type="project" value="TreeGrafter"/>
</dbReference>
<dbReference type="UniPathway" id="UPA00958"/>
<gene>
    <name evidence="12" type="ORF">OG2516_15804</name>
</gene>
<organism evidence="12 13">
    <name type="scientific">Oceanicola granulosus (strain ATCC BAA-861 / DSM 15982 / KCTC 12143 / HTCC2516)</name>
    <dbReference type="NCBI Taxonomy" id="314256"/>
    <lineage>
        <taxon>Bacteria</taxon>
        <taxon>Pseudomonadati</taxon>
        <taxon>Pseudomonadota</taxon>
        <taxon>Alphaproteobacteria</taxon>
        <taxon>Rhodobacterales</taxon>
        <taxon>Roseobacteraceae</taxon>
        <taxon>Oceanicola</taxon>
    </lineage>
</organism>
<comment type="subcellular location">
    <subcellularLocation>
        <location evidence="10">Cell membrane</location>
    </subcellularLocation>
</comment>
<evidence type="ECO:0000256" key="7">
    <source>
        <dbReference type="ARBA" id="ARBA00049183"/>
    </source>
</evidence>
<dbReference type="Pfam" id="PF04413">
    <property type="entry name" value="Glycos_transf_N"/>
    <property type="match status" value="1"/>
</dbReference>
<accession>Q2CBV3</accession>
<dbReference type="InterPro" id="IPR038107">
    <property type="entry name" value="Glycos_transf_N_sf"/>
</dbReference>
<comment type="function">
    <text evidence="1 10">Involved in lipopolysaccharide (LPS) biosynthesis. Catalyzes the transfer of 3-deoxy-D-manno-octulosonate (Kdo) residue(s) from CMP-Kdo to lipid IV(A), the tetraacyldisaccharide-1,4'-bisphosphate precursor of lipid A.</text>
</comment>
<evidence type="ECO:0000259" key="11">
    <source>
        <dbReference type="Pfam" id="PF04413"/>
    </source>
</evidence>
<evidence type="ECO:0000256" key="8">
    <source>
        <dbReference type="PIRSR" id="PIRSR639901-1"/>
    </source>
</evidence>
<evidence type="ECO:0000256" key="1">
    <source>
        <dbReference type="ARBA" id="ARBA00003394"/>
    </source>
</evidence>
<keyword evidence="10" id="KW-0472">Membrane</keyword>
<feature type="active site" description="Proton acceptor" evidence="8">
    <location>
        <position position="56"/>
    </location>
</feature>
<evidence type="ECO:0000256" key="4">
    <source>
        <dbReference type="ARBA" id="ARBA00019077"/>
    </source>
</evidence>
<evidence type="ECO:0000256" key="6">
    <source>
        <dbReference type="ARBA" id="ARBA00031445"/>
    </source>
</evidence>